<keyword evidence="3" id="KW-1185">Reference proteome</keyword>
<comment type="caution">
    <text evidence="2">The sequence shown here is derived from an EMBL/GenBank/DDBJ whole genome shotgun (WGS) entry which is preliminary data.</text>
</comment>
<feature type="transmembrane region" description="Helical" evidence="1">
    <location>
        <begin position="35"/>
        <end position="53"/>
    </location>
</feature>
<gene>
    <name evidence="2" type="ORF">DWB68_03425</name>
</gene>
<sequence length="199" mass="21343">MKLNRSPLIWVALVALLVVAGLRFFRDIEKGKGSTVFWGVGIALVIVGALWWWQSASRKGAVQALTSTRPGDFAAGVRSTTVNTNLTKQVAKELGTKAKGTLNINAVSANARELTLWHGANKATLTVQASRITSLHTGEVSEGIHRYPNLIVAIDERLPLAFSPRLEDGDTLEGMAHRLATALGLPSERIDPPLSGDQG</sequence>
<dbReference type="Proteomes" id="UP000265419">
    <property type="component" value="Unassembled WGS sequence"/>
</dbReference>
<keyword evidence="1" id="KW-0472">Membrane</keyword>
<organism evidence="2 3">
    <name type="scientific">Galactobacter valiniphilus</name>
    <dbReference type="NCBI Taxonomy" id="2676122"/>
    <lineage>
        <taxon>Bacteria</taxon>
        <taxon>Bacillati</taxon>
        <taxon>Actinomycetota</taxon>
        <taxon>Actinomycetes</taxon>
        <taxon>Micrococcales</taxon>
        <taxon>Micrococcaceae</taxon>
        <taxon>Galactobacter</taxon>
    </lineage>
</organism>
<name>A0A399JKQ0_9MICC</name>
<protein>
    <submittedName>
        <fullName evidence="2">Uncharacterized protein</fullName>
    </submittedName>
</protein>
<dbReference type="AlphaFoldDB" id="A0A399JKQ0"/>
<keyword evidence="1" id="KW-0812">Transmembrane</keyword>
<evidence type="ECO:0000313" key="2">
    <source>
        <dbReference type="EMBL" id="RII43096.1"/>
    </source>
</evidence>
<keyword evidence="1" id="KW-1133">Transmembrane helix</keyword>
<proteinExistence type="predicted"/>
<accession>A0A399JKQ0</accession>
<dbReference type="RefSeq" id="WP_119423744.1">
    <property type="nucleotide sequence ID" value="NZ_JBHOFJ010000022.1"/>
</dbReference>
<dbReference type="EMBL" id="QQXK01000005">
    <property type="protein sequence ID" value="RII43096.1"/>
    <property type="molecule type" value="Genomic_DNA"/>
</dbReference>
<evidence type="ECO:0000313" key="3">
    <source>
        <dbReference type="Proteomes" id="UP000265419"/>
    </source>
</evidence>
<evidence type="ECO:0000256" key="1">
    <source>
        <dbReference type="SAM" id="Phobius"/>
    </source>
</evidence>
<reference evidence="2 3" key="1">
    <citation type="submission" date="2018-07" db="EMBL/GenBank/DDBJ databases">
        <title>Arthrobacter sp. nov., isolated from raw cow's milk with high bacterial count.</title>
        <authorList>
            <person name="Hahne J."/>
            <person name="Isele D."/>
            <person name="Lipski A."/>
        </authorList>
    </citation>
    <scope>NUCLEOTIDE SEQUENCE [LARGE SCALE GENOMIC DNA]</scope>
    <source>
        <strain evidence="2 3">JZ R-35</strain>
    </source>
</reference>